<dbReference type="VEuPathDB" id="PlasmoDB:POWCR01_140020200"/>
<proteinExistence type="predicted"/>
<keyword evidence="1" id="KW-0812">Transmembrane</keyword>
<dbReference type="EMBL" id="LT594518">
    <property type="protein sequence ID" value="SBT82340.1"/>
    <property type="molecule type" value="Genomic_DNA"/>
</dbReference>
<accession>A0A1C3L4S6</accession>
<evidence type="ECO:0000313" key="2">
    <source>
        <dbReference type="EMBL" id="SBT82340.1"/>
    </source>
</evidence>
<keyword evidence="1" id="KW-0472">Membrane</keyword>
<dbReference type="AlphaFoldDB" id="A0A1C3L4S6"/>
<reference evidence="2 3" key="1">
    <citation type="submission" date="2016-06" db="EMBL/GenBank/DDBJ databases">
        <authorList>
            <consortium name="Pathogen Informatics"/>
        </authorList>
    </citation>
    <scope>NUCLEOTIDE SEQUENCE [LARGE SCALE GENOMIC DNA]</scope>
    <source>
        <strain evidence="2">PowCR01</strain>
    </source>
</reference>
<sequence>MNINPVTSLITSILSELESSKISIEDKIACTEKLEKYTTSEKKELLKKYKDILNCITRKKQFYENVIKKLAKKNNQEMDTSNDRTSKGRKENFFDIYDEKKRKMDFRKLKKKIIVGYTTEGNAVIINNENFSKLFKNNDNIKGMPYGNREFTVACSNPIDSFNPNDRKVQMMEEQEDKIEEGYLSELSCSSSSVISLNSFMKKEKMQRIHKNRETYAKHKYHDNAFINHKLQPCSDCSSSSFSWHEEQYDDLFYYSNLLREDRHLRKVILETDSPKWKHISGEGDISDREKTQEKKCVDTNNKLHIIDNDSKNASKLMAEQGEEEESPFYNYIYFRYAEKGKEKAYPVFVNTVNGKKKIYNLEKINKSSQIISRQRQQQQQQQKVNKYELDAELFSYKSHRYLAPLENEEKKKKTLFRNIQSGESLKRHRFEEEDLNYSIDKIIHQMEKMSHMEKQTQEEKLASRNQISYNDHFSNFIRKNKDYLKRESNFAFKKLCDSEKIKLKVKIIGMDGKEIKNKSLDNVLINKNKTFGDLAARLGHSFKLPKDKIENIKVFFDGDLCDKNMTFDNDELGLEDGFQIDVKFPLSDVSDFLFFCVVEKGTIYVAPLSQFSLSTVFTFSHLPTLLSLLFFFFFFFCARISPHERTIRALAKTLMCSCYPTLMSLIR</sequence>
<protein>
    <submittedName>
        <fullName evidence="2">Uncharacterized protein</fullName>
    </submittedName>
</protein>
<dbReference type="OrthoDB" id="372569at2759"/>
<name>A0A1C3L4S6_PLAOA</name>
<feature type="transmembrane region" description="Helical" evidence="1">
    <location>
        <begin position="617"/>
        <end position="639"/>
    </location>
</feature>
<dbReference type="VEuPathDB" id="PlasmoDB:PocGH01_14025700"/>
<keyword evidence="1" id="KW-1133">Transmembrane helix</keyword>
<dbReference type="Proteomes" id="UP000243200">
    <property type="component" value="Chromosome 14"/>
</dbReference>
<organism evidence="2 3">
    <name type="scientific">Plasmodium ovale</name>
    <name type="common">malaria parasite P. ovale</name>
    <dbReference type="NCBI Taxonomy" id="36330"/>
    <lineage>
        <taxon>Eukaryota</taxon>
        <taxon>Sar</taxon>
        <taxon>Alveolata</taxon>
        <taxon>Apicomplexa</taxon>
        <taxon>Aconoidasida</taxon>
        <taxon>Haemosporida</taxon>
        <taxon>Plasmodiidae</taxon>
        <taxon>Plasmodium</taxon>
        <taxon>Plasmodium (Plasmodium)</taxon>
    </lineage>
</organism>
<gene>
    <name evidence="2" type="primary">PowCR01_140020200</name>
    <name evidence="2" type="ORF">POWCR01_140020200</name>
</gene>
<evidence type="ECO:0000256" key="1">
    <source>
        <dbReference type="SAM" id="Phobius"/>
    </source>
</evidence>
<evidence type="ECO:0000313" key="3">
    <source>
        <dbReference type="Proteomes" id="UP000243200"/>
    </source>
</evidence>